<evidence type="ECO:0000256" key="1">
    <source>
        <dbReference type="SAM" id="MobiDB-lite"/>
    </source>
</evidence>
<feature type="region of interest" description="Disordered" evidence="1">
    <location>
        <begin position="82"/>
        <end position="107"/>
    </location>
</feature>
<dbReference type="Proteomes" id="UP001189429">
    <property type="component" value="Unassembled WGS sequence"/>
</dbReference>
<name>A0ABN9RNZ2_9DINO</name>
<comment type="caution">
    <text evidence="2">The sequence shown here is derived from an EMBL/GenBank/DDBJ whole genome shotgun (WGS) entry which is preliminary data.</text>
</comment>
<feature type="compositionally biased region" description="Polar residues" evidence="1">
    <location>
        <begin position="84"/>
        <end position="98"/>
    </location>
</feature>
<accession>A0ABN9RNZ2</accession>
<evidence type="ECO:0000313" key="2">
    <source>
        <dbReference type="EMBL" id="CAK0820924.1"/>
    </source>
</evidence>
<evidence type="ECO:0000313" key="3">
    <source>
        <dbReference type="Proteomes" id="UP001189429"/>
    </source>
</evidence>
<keyword evidence="3" id="KW-1185">Reference proteome</keyword>
<reference evidence="2" key="1">
    <citation type="submission" date="2023-10" db="EMBL/GenBank/DDBJ databases">
        <authorList>
            <person name="Chen Y."/>
            <person name="Shah S."/>
            <person name="Dougan E. K."/>
            <person name="Thang M."/>
            <person name="Chan C."/>
        </authorList>
    </citation>
    <scope>NUCLEOTIDE SEQUENCE [LARGE SCALE GENOMIC DNA]</scope>
</reference>
<protein>
    <submittedName>
        <fullName evidence="2">Uncharacterized protein</fullName>
    </submittedName>
</protein>
<dbReference type="EMBL" id="CAUYUJ010007481">
    <property type="protein sequence ID" value="CAK0820924.1"/>
    <property type="molecule type" value="Genomic_DNA"/>
</dbReference>
<sequence length="383" mass="42612">MLGDIRSNMATKDDVTEVKRTIHEHEVKIDGLTARMKAIEDRSNTRMEAAQSAATAVMTEAVDNQLKDMKAHNLKMQAELAALSSRTPSTRSNASAASQEPEKERDNRKIWIAGFPRPLLAKVMSAHATQLIQQHVPNGITAMPKSHNFQTAYSIIFDSNEAAKDFLMRARTLGVKWRDPRTNTDCDLKIRMDAPPAIRKVNRILGVLWSKVVETAKANNKWSPSFTLGSQGFRGTLWLISNDDTENLFQVKGVESMQLDVIPNVVALKKLGFTDATINSTVESILIQEIALPSQQRMKANLHDMPLGILASPVDSDMTGLGAPFCVGACAARHTAAYEENSVFMQNCHFSEKSKSLFLVVQRVWVFQSWWVVCTFGTFGKFN</sequence>
<proteinExistence type="predicted"/>
<organism evidence="2 3">
    <name type="scientific">Prorocentrum cordatum</name>
    <dbReference type="NCBI Taxonomy" id="2364126"/>
    <lineage>
        <taxon>Eukaryota</taxon>
        <taxon>Sar</taxon>
        <taxon>Alveolata</taxon>
        <taxon>Dinophyceae</taxon>
        <taxon>Prorocentrales</taxon>
        <taxon>Prorocentraceae</taxon>
        <taxon>Prorocentrum</taxon>
    </lineage>
</organism>
<feature type="non-terminal residue" evidence="2">
    <location>
        <position position="383"/>
    </location>
</feature>
<gene>
    <name evidence="2" type="ORF">PCOR1329_LOCUS22402</name>
</gene>